<dbReference type="EMBL" id="JACHNH010000001">
    <property type="protein sequence ID" value="MBB4763479.1"/>
    <property type="molecule type" value="Genomic_DNA"/>
</dbReference>
<comment type="caution">
    <text evidence="2">The sequence shown here is derived from an EMBL/GenBank/DDBJ whole genome shotgun (WGS) entry which is preliminary data.</text>
</comment>
<dbReference type="PANTHER" id="PTHR45138:SF9">
    <property type="entry name" value="DIGUANYLATE CYCLASE DGCM-RELATED"/>
    <property type="match status" value="1"/>
</dbReference>
<dbReference type="FunFam" id="3.30.70.270:FF:000001">
    <property type="entry name" value="Diguanylate cyclase domain protein"/>
    <property type="match status" value="1"/>
</dbReference>
<dbReference type="InterPro" id="IPR011990">
    <property type="entry name" value="TPR-like_helical_dom_sf"/>
</dbReference>
<proteinExistence type="predicted"/>
<name>A0A7W7HZ62_9ACTN</name>
<dbReference type="GO" id="GO:0043709">
    <property type="term" value="P:cell adhesion involved in single-species biofilm formation"/>
    <property type="evidence" value="ECO:0007669"/>
    <property type="project" value="TreeGrafter"/>
</dbReference>
<feature type="domain" description="GGDEF" evidence="1">
    <location>
        <begin position="389"/>
        <end position="522"/>
    </location>
</feature>
<dbReference type="InterPro" id="IPR000160">
    <property type="entry name" value="GGDEF_dom"/>
</dbReference>
<dbReference type="Gene3D" id="3.30.70.270">
    <property type="match status" value="1"/>
</dbReference>
<dbReference type="AlphaFoldDB" id="A0A7W7HZ62"/>
<dbReference type="NCBIfam" id="TIGR00254">
    <property type="entry name" value="GGDEF"/>
    <property type="match status" value="1"/>
</dbReference>
<dbReference type="GO" id="GO:1902201">
    <property type="term" value="P:negative regulation of bacterial-type flagellum-dependent cell motility"/>
    <property type="evidence" value="ECO:0007669"/>
    <property type="project" value="TreeGrafter"/>
</dbReference>
<dbReference type="InterPro" id="IPR029787">
    <property type="entry name" value="Nucleotide_cyclase"/>
</dbReference>
<dbReference type="RefSeq" id="WP_184994792.1">
    <property type="nucleotide sequence ID" value="NZ_BOMK01000011.1"/>
</dbReference>
<gene>
    <name evidence="2" type="ORF">BJ971_004035</name>
</gene>
<dbReference type="Gene3D" id="1.25.40.10">
    <property type="entry name" value="Tetratricopeptide repeat domain"/>
    <property type="match status" value="1"/>
</dbReference>
<dbReference type="PROSITE" id="PS50887">
    <property type="entry name" value="GGDEF"/>
    <property type="match status" value="1"/>
</dbReference>
<evidence type="ECO:0000259" key="1">
    <source>
        <dbReference type="PROSITE" id="PS50887"/>
    </source>
</evidence>
<accession>A0A7W7HZ62</accession>
<keyword evidence="3" id="KW-1185">Reference proteome</keyword>
<sequence>MTTTHAPAYADRLAEELLNLENGDLPSHPPDVAAAQRVEREATLLDRADLVLRARLVGATAMLRDGETVAGGRIVHQVHREAAGLGDDYLLARCHRAMSIFFRQLGDNATGLEHAVQCMSHTSEDVPSPLRARHLMCLAVLLDETGSQEEAVRVFEEALVIAAANRDGRLAIKLLNNIAYSAYERGDLQAAEDIEQQLWATSESTGEPLTGTVLDTLARLAMLAGRHADVEAILAPVLADDAPPQLLDDGGDTIEEALLTAAEAQRELGDIARAQELLDRALLLCAEHDLAGQQARAREQQALVYAAAGRYQEAFEEYRRFHAETQVLTSAEQDARSRALQAVYEAEQARRATDEFRELAHRDALTGLHNRRHVDEELPAALEAVATAGPVSVALIDLDHFKRINDTLSHATGDVVLRRFAGLLTDAAPGDAVVARLGGEEFVVVLPGADEAAAWIAAERIRMAVAGHDWTPVTRELPVTCSIGITTVTGPGPTAGAVLAAADRNLYAAKRSGRDRVCGDRVSRP</sequence>
<dbReference type="Pfam" id="PF00990">
    <property type="entry name" value="GGDEF"/>
    <property type="match status" value="1"/>
</dbReference>
<dbReference type="Proteomes" id="UP000578112">
    <property type="component" value="Unassembled WGS sequence"/>
</dbReference>
<evidence type="ECO:0000313" key="3">
    <source>
        <dbReference type="Proteomes" id="UP000578112"/>
    </source>
</evidence>
<protein>
    <submittedName>
        <fullName evidence="2">Diguanylate cyclase (GGDEF)-like protein</fullName>
    </submittedName>
</protein>
<dbReference type="SUPFAM" id="SSF55073">
    <property type="entry name" value="Nucleotide cyclase"/>
    <property type="match status" value="1"/>
</dbReference>
<organism evidence="2 3">
    <name type="scientific">Actinoplanes digitatis</name>
    <dbReference type="NCBI Taxonomy" id="1868"/>
    <lineage>
        <taxon>Bacteria</taxon>
        <taxon>Bacillati</taxon>
        <taxon>Actinomycetota</taxon>
        <taxon>Actinomycetes</taxon>
        <taxon>Micromonosporales</taxon>
        <taxon>Micromonosporaceae</taxon>
        <taxon>Actinoplanes</taxon>
    </lineage>
</organism>
<dbReference type="PANTHER" id="PTHR45138">
    <property type="entry name" value="REGULATORY COMPONENTS OF SENSORY TRANSDUCTION SYSTEM"/>
    <property type="match status" value="1"/>
</dbReference>
<dbReference type="InterPro" id="IPR050469">
    <property type="entry name" value="Diguanylate_Cyclase"/>
</dbReference>
<evidence type="ECO:0000313" key="2">
    <source>
        <dbReference type="EMBL" id="MBB4763479.1"/>
    </source>
</evidence>
<dbReference type="SUPFAM" id="SSF48452">
    <property type="entry name" value="TPR-like"/>
    <property type="match status" value="1"/>
</dbReference>
<dbReference type="SMART" id="SM00267">
    <property type="entry name" value="GGDEF"/>
    <property type="match status" value="1"/>
</dbReference>
<dbReference type="GO" id="GO:0052621">
    <property type="term" value="F:diguanylate cyclase activity"/>
    <property type="evidence" value="ECO:0007669"/>
    <property type="project" value="TreeGrafter"/>
</dbReference>
<dbReference type="CDD" id="cd01949">
    <property type="entry name" value="GGDEF"/>
    <property type="match status" value="1"/>
</dbReference>
<dbReference type="InterPro" id="IPR043128">
    <property type="entry name" value="Rev_trsase/Diguanyl_cyclase"/>
</dbReference>
<reference evidence="2 3" key="1">
    <citation type="submission" date="2020-08" db="EMBL/GenBank/DDBJ databases">
        <title>Sequencing the genomes of 1000 actinobacteria strains.</title>
        <authorList>
            <person name="Klenk H.-P."/>
        </authorList>
    </citation>
    <scope>NUCLEOTIDE SEQUENCE [LARGE SCALE GENOMIC DNA]</scope>
    <source>
        <strain evidence="2 3">DSM 43149</strain>
    </source>
</reference>
<dbReference type="GO" id="GO:0005886">
    <property type="term" value="C:plasma membrane"/>
    <property type="evidence" value="ECO:0007669"/>
    <property type="project" value="TreeGrafter"/>
</dbReference>